<comment type="caution">
    <text evidence="1">The sequence shown here is derived from an EMBL/GenBank/DDBJ whole genome shotgun (WGS) entry which is preliminary data.</text>
</comment>
<sequence>MHTLVNNNACNGKDYHSGLRNDINRQLGTAGEPVKYEEIQVEGIYAVPYENCFYRVVVLEKVLTDFCNLYSEGKALPTSLDGNCSEGVKNVTALSLSNHSSSCNHPVGKTAKSKP</sequence>
<dbReference type="EMBL" id="JBEHCU010012248">
    <property type="protein sequence ID" value="KAL1375741.1"/>
    <property type="molecule type" value="Genomic_DNA"/>
</dbReference>
<gene>
    <name evidence="1" type="ORF">pipiens_004597</name>
</gene>
<name>A0ABD1CH67_CULPP</name>
<accession>A0ABD1CH67</accession>
<dbReference type="AlphaFoldDB" id="A0ABD1CH67"/>
<organism evidence="1 2">
    <name type="scientific">Culex pipiens pipiens</name>
    <name type="common">Northern house mosquito</name>
    <dbReference type="NCBI Taxonomy" id="38569"/>
    <lineage>
        <taxon>Eukaryota</taxon>
        <taxon>Metazoa</taxon>
        <taxon>Ecdysozoa</taxon>
        <taxon>Arthropoda</taxon>
        <taxon>Hexapoda</taxon>
        <taxon>Insecta</taxon>
        <taxon>Pterygota</taxon>
        <taxon>Neoptera</taxon>
        <taxon>Endopterygota</taxon>
        <taxon>Diptera</taxon>
        <taxon>Nematocera</taxon>
        <taxon>Culicoidea</taxon>
        <taxon>Culicidae</taxon>
        <taxon>Culicinae</taxon>
        <taxon>Culicini</taxon>
        <taxon>Culex</taxon>
        <taxon>Culex</taxon>
    </lineage>
</organism>
<dbReference type="Proteomes" id="UP001562425">
    <property type="component" value="Unassembled WGS sequence"/>
</dbReference>
<keyword evidence="2" id="KW-1185">Reference proteome</keyword>
<proteinExistence type="predicted"/>
<evidence type="ECO:0000313" key="1">
    <source>
        <dbReference type="EMBL" id="KAL1375741.1"/>
    </source>
</evidence>
<reference evidence="1 2" key="1">
    <citation type="submission" date="2024-05" db="EMBL/GenBank/DDBJ databases">
        <title>Culex pipiens pipiens assembly and annotation.</title>
        <authorList>
            <person name="Alout H."/>
            <person name="Durand T."/>
        </authorList>
    </citation>
    <scope>NUCLEOTIDE SEQUENCE [LARGE SCALE GENOMIC DNA]</scope>
    <source>
        <strain evidence="1">HA-2024</strain>
        <tissue evidence="1">Whole body</tissue>
    </source>
</reference>
<evidence type="ECO:0000313" key="2">
    <source>
        <dbReference type="Proteomes" id="UP001562425"/>
    </source>
</evidence>
<protein>
    <submittedName>
        <fullName evidence="1">Uncharacterized protein</fullName>
    </submittedName>
</protein>